<evidence type="ECO:0008006" key="3">
    <source>
        <dbReference type="Google" id="ProtNLM"/>
    </source>
</evidence>
<dbReference type="Proteomes" id="UP000185596">
    <property type="component" value="Unassembled WGS sequence"/>
</dbReference>
<organism evidence="1 2">
    <name type="scientific">Actinophytocola xanthii</name>
    <dbReference type="NCBI Taxonomy" id="1912961"/>
    <lineage>
        <taxon>Bacteria</taxon>
        <taxon>Bacillati</taxon>
        <taxon>Actinomycetota</taxon>
        <taxon>Actinomycetes</taxon>
        <taxon>Pseudonocardiales</taxon>
        <taxon>Pseudonocardiaceae</taxon>
    </lineage>
</organism>
<protein>
    <recommendedName>
        <fullName evidence="3">DUF2007 domain-containing protein</fullName>
    </recommendedName>
</protein>
<comment type="caution">
    <text evidence="1">The sequence shown here is derived from an EMBL/GenBank/DDBJ whole genome shotgun (WGS) entry which is preliminary data.</text>
</comment>
<evidence type="ECO:0000313" key="1">
    <source>
        <dbReference type="EMBL" id="OLF18712.1"/>
    </source>
</evidence>
<proteinExistence type="predicted"/>
<evidence type="ECO:0000313" key="2">
    <source>
        <dbReference type="Proteomes" id="UP000185596"/>
    </source>
</evidence>
<keyword evidence="2" id="KW-1185">Reference proteome</keyword>
<reference evidence="1 2" key="1">
    <citation type="submission" date="2016-12" db="EMBL/GenBank/DDBJ databases">
        <title>The draft genome sequence of Actinophytocola sp. 11-183.</title>
        <authorList>
            <person name="Wang W."/>
            <person name="Yuan L."/>
        </authorList>
    </citation>
    <scope>NUCLEOTIDE SEQUENCE [LARGE SCALE GENOMIC DNA]</scope>
    <source>
        <strain evidence="1 2">11-183</strain>
    </source>
</reference>
<name>A0A1Q8CWK6_9PSEU</name>
<dbReference type="EMBL" id="MSIE01000006">
    <property type="protein sequence ID" value="OLF18712.1"/>
    <property type="molecule type" value="Genomic_DNA"/>
</dbReference>
<accession>A0A1Q8CWK6</accession>
<dbReference type="AlphaFoldDB" id="A0A1Q8CWK6"/>
<gene>
    <name evidence="1" type="ORF">BU204_05210</name>
</gene>
<dbReference type="STRING" id="1912961.BU204_05210"/>
<sequence>MALLALVLMWASSLDTDKAHRKDYGLLREVATVPSARAARFVEERLQAVGVPTTTVPSDDGERLRVLVFPADQAMAARTLLGD</sequence>